<evidence type="ECO:0000313" key="3">
    <source>
        <dbReference type="Proteomes" id="UP000694381"/>
    </source>
</evidence>
<dbReference type="Ensembl" id="ENSNGAT00000008308.1">
    <property type="protein sequence ID" value="ENSNGAP00000004946.1"/>
    <property type="gene ID" value="ENSNGAG00000006816.1"/>
</dbReference>
<keyword evidence="3" id="KW-1185">Reference proteome</keyword>
<name>A0A8C6QK61_NANGA</name>
<dbReference type="AlphaFoldDB" id="A0A8C6QK61"/>
<dbReference type="Proteomes" id="UP000694381">
    <property type="component" value="Unassembled WGS sequence"/>
</dbReference>
<feature type="compositionally biased region" description="Basic and acidic residues" evidence="1">
    <location>
        <begin position="1"/>
        <end position="22"/>
    </location>
</feature>
<reference evidence="2" key="2">
    <citation type="submission" date="2025-09" db="UniProtKB">
        <authorList>
            <consortium name="Ensembl"/>
        </authorList>
    </citation>
    <scope>IDENTIFICATION</scope>
</reference>
<accession>A0A8C6QK61</accession>
<evidence type="ECO:0000256" key="1">
    <source>
        <dbReference type="SAM" id="MobiDB-lite"/>
    </source>
</evidence>
<protein>
    <submittedName>
        <fullName evidence="2">Uncharacterized protein</fullName>
    </submittedName>
</protein>
<proteinExistence type="predicted"/>
<sequence length="41" mass="5141">KKEREERKASLEQEERQREKQARKMHYLVSTKQYDHPITVR</sequence>
<dbReference type="GeneTree" id="ENSGT00390000011270"/>
<gene>
    <name evidence="2" type="primary">Spata17</name>
</gene>
<organism evidence="2 3">
    <name type="scientific">Nannospalax galili</name>
    <name type="common">Northern Israeli blind subterranean mole rat</name>
    <name type="synonym">Spalax galili</name>
    <dbReference type="NCBI Taxonomy" id="1026970"/>
    <lineage>
        <taxon>Eukaryota</taxon>
        <taxon>Metazoa</taxon>
        <taxon>Chordata</taxon>
        <taxon>Craniata</taxon>
        <taxon>Vertebrata</taxon>
        <taxon>Euteleostomi</taxon>
        <taxon>Mammalia</taxon>
        <taxon>Eutheria</taxon>
        <taxon>Euarchontoglires</taxon>
        <taxon>Glires</taxon>
        <taxon>Rodentia</taxon>
        <taxon>Myomorpha</taxon>
        <taxon>Muroidea</taxon>
        <taxon>Spalacidae</taxon>
        <taxon>Spalacinae</taxon>
        <taxon>Nannospalax</taxon>
    </lineage>
</organism>
<feature type="region of interest" description="Disordered" evidence="1">
    <location>
        <begin position="1"/>
        <end position="23"/>
    </location>
</feature>
<evidence type="ECO:0000313" key="2">
    <source>
        <dbReference type="Ensembl" id="ENSNGAP00000004946.1"/>
    </source>
</evidence>
<reference evidence="2" key="1">
    <citation type="submission" date="2025-08" db="UniProtKB">
        <authorList>
            <consortium name="Ensembl"/>
        </authorList>
    </citation>
    <scope>IDENTIFICATION</scope>
</reference>